<organism evidence="1 2">
    <name type="scientific">Xylaria curta</name>
    <dbReference type="NCBI Taxonomy" id="42375"/>
    <lineage>
        <taxon>Eukaryota</taxon>
        <taxon>Fungi</taxon>
        <taxon>Dikarya</taxon>
        <taxon>Ascomycota</taxon>
        <taxon>Pezizomycotina</taxon>
        <taxon>Sordariomycetes</taxon>
        <taxon>Xylariomycetidae</taxon>
        <taxon>Xylariales</taxon>
        <taxon>Xylariaceae</taxon>
        <taxon>Xylaria</taxon>
    </lineage>
</organism>
<protein>
    <submittedName>
        <fullName evidence="1">Uncharacterized protein</fullName>
    </submittedName>
</protein>
<name>A0ACC1NDH6_9PEZI</name>
<accession>A0ACC1NDH6</accession>
<gene>
    <name evidence="1" type="ORF">NUW58_g7951</name>
</gene>
<keyword evidence="2" id="KW-1185">Reference proteome</keyword>
<dbReference type="Proteomes" id="UP001143856">
    <property type="component" value="Unassembled WGS sequence"/>
</dbReference>
<proteinExistence type="predicted"/>
<evidence type="ECO:0000313" key="1">
    <source>
        <dbReference type="EMBL" id="KAJ2976969.1"/>
    </source>
</evidence>
<reference evidence="1" key="1">
    <citation type="submission" date="2022-10" db="EMBL/GenBank/DDBJ databases">
        <title>Genome Sequence of Xylaria curta.</title>
        <authorList>
            <person name="Buettner E."/>
        </authorList>
    </citation>
    <scope>NUCLEOTIDE SEQUENCE</scope>
    <source>
        <strain evidence="1">Babe10</strain>
    </source>
</reference>
<sequence>MATASDVTTLVEVDEKDVEIIATRPQKPLKIVDYRPEWPAMYAEVEKRIRRALGDRAVLVQHVGSTSVPGLAAKDIIDVDLVVADPVDEDSYVPDLQAAGFQLLLREPLWYQHRFFHLEEPMFRDWLREHEDDRVRYTAVKREAAEAASAAGEKVQQYNNRKEPLLREILQRMFEAHGLSNSSS</sequence>
<comment type="caution">
    <text evidence="1">The sequence shown here is derived from an EMBL/GenBank/DDBJ whole genome shotgun (WGS) entry which is preliminary data.</text>
</comment>
<evidence type="ECO:0000313" key="2">
    <source>
        <dbReference type="Proteomes" id="UP001143856"/>
    </source>
</evidence>
<dbReference type="EMBL" id="JAPDGR010002229">
    <property type="protein sequence ID" value="KAJ2976969.1"/>
    <property type="molecule type" value="Genomic_DNA"/>
</dbReference>